<evidence type="ECO:0000313" key="3">
    <source>
        <dbReference type="EMBL" id="QKQ46611.1"/>
    </source>
</evidence>
<evidence type="ECO:0000256" key="2">
    <source>
        <dbReference type="SAM" id="Phobius"/>
    </source>
</evidence>
<dbReference type="RefSeq" id="WP_174716029.1">
    <property type="nucleotide sequence ID" value="NZ_CP054569.1"/>
</dbReference>
<feature type="transmembrane region" description="Helical" evidence="2">
    <location>
        <begin position="81"/>
        <end position="100"/>
    </location>
</feature>
<evidence type="ECO:0000313" key="4">
    <source>
        <dbReference type="Proteomes" id="UP000509782"/>
    </source>
</evidence>
<feature type="transmembrane region" description="Helical" evidence="2">
    <location>
        <begin position="47"/>
        <end position="75"/>
    </location>
</feature>
<reference evidence="3 4" key="1">
    <citation type="submission" date="2020-05" db="EMBL/GenBank/DDBJ databases">
        <title>FDA dAtabase for Regulatory Grade micrObial Sequences (FDA-ARGOS): Supporting development and validation of Infectious Disease Dx tests.</title>
        <authorList>
            <person name="Sproer C."/>
            <person name="Gronow S."/>
            <person name="Severitt S."/>
            <person name="Schroder I."/>
            <person name="Tallon L."/>
            <person name="Sadzewicz L."/>
            <person name="Zhao X."/>
            <person name="Vavikolanu K."/>
            <person name="Mehta A."/>
            <person name="Aluvathingal J."/>
            <person name="Nadendla S."/>
            <person name="Myers T."/>
            <person name="Yan Y."/>
            <person name="Sichtig H."/>
        </authorList>
    </citation>
    <scope>NUCLEOTIDE SEQUENCE [LARGE SCALE GENOMIC DNA]</scope>
    <source>
        <strain evidence="3 4">FDAARGOS_787</strain>
    </source>
</reference>
<evidence type="ECO:0000256" key="1">
    <source>
        <dbReference type="SAM" id="MobiDB-lite"/>
    </source>
</evidence>
<keyword evidence="2" id="KW-1133">Transmembrane helix</keyword>
<dbReference type="Proteomes" id="UP000509782">
    <property type="component" value="Chromosome"/>
</dbReference>
<keyword evidence="2" id="KW-0812">Transmembrane</keyword>
<keyword evidence="2" id="KW-0472">Membrane</keyword>
<accession>A0A6N0JHK4</accession>
<protein>
    <submittedName>
        <fullName evidence="3">Uncharacterized protein</fullName>
    </submittedName>
</protein>
<organism evidence="3 4">
    <name type="scientific">Achromobacter denitrificans</name>
    <name type="common">Alcaligenes denitrificans</name>
    <dbReference type="NCBI Taxonomy" id="32002"/>
    <lineage>
        <taxon>Bacteria</taxon>
        <taxon>Pseudomonadati</taxon>
        <taxon>Pseudomonadota</taxon>
        <taxon>Betaproteobacteria</taxon>
        <taxon>Burkholderiales</taxon>
        <taxon>Alcaligenaceae</taxon>
        <taxon>Achromobacter</taxon>
    </lineage>
</organism>
<dbReference type="AlphaFoldDB" id="A0A6N0JHK4"/>
<dbReference type="EMBL" id="CP054569">
    <property type="protein sequence ID" value="QKQ46611.1"/>
    <property type="molecule type" value="Genomic_DNA"/>
</dbReference>
<gene>
    <name evidence="3" type="ORF">FOC81_07860</name>
</gene>
<feature type="region of interest" description="Disordered" evidence="1">
    <location>
        <begin position="100"/>
        <end position="129"/>
    </location>
</feature>
<name>A0A6N0JHK4_ACHDE</name>
<sequence length="129" mass="13990">MTLCKNCHTQNSPIATRCAACASPLDHVSGKDPEAYRRAAFWVDARMLSGIGAAAGFGLSWALLKFIMAGLGIYLDPRQRFLLSTVLVAVGVFCGLRLAGRPPARDVSASRRRASAAAADWKNPWERDR</sequence>
<proteinExistence type="predicted"/>